<dbReference type="InterPro" id="IPR002125">
    <property type="entry name" value="CMP_dCMP_dom"/>
</dbReference>
<dbReference type="Gene3D" id="3.40.140.10">
    <property type="entry name" value="Cytidine Deaminase, domain 2"/>
    <property type="match status" value="1"/>
</dbReference>
<protein>
    <recommendedName>
        <fullName evidence="2">cytidine deaminase</fullName>
        <ecNumber evidence="2">3.5.4.5</ecNumber>
    </recommendedName>
</protein>
<dbReference type="CDD" id="cd01283">
    <property type="entry name" value="cytidine_deaminase"/>
    <property type="match status" value="1"/>
</dbReference>
<sequence>MAKLSGLSVPQLLPTLVKSAQKLARPPISNYHVAAVGLSSDGRIFIGVNLEFPGVPLHHSVHAEQFLVTNHAFHNSPRLVYIAVSSAPRDGKFSAPCGHCRQFLQELRQAGDIQILITPGLLNRPKKI</sequence>
<dbReference type="Pfam" id="PF00383">
    <property type="entry name" value="dCMP_cyt_deam_1"/>
    <property type="match status" value="1"/>
</dbReference>
<dbReference type="FunFam" id="3.40.140.10:FF:000041">
    <property type="entry name" value="Cytidine deaminase"/>
    <property type="match status" value="1"/>
</dbReference>
<dbReference type="GO" id="GO:0008270">
    <property type="term" value="F:zinc ion binding"/>
    <property type="evidence" value="ECO:0007669"/>
    <property type="project" value="InterPro"/>
</dbReference>
<evidence type="ECO:0000256" key="3">
    <source>
        <dbReference type="ARBA" id="ARBA00022723"/>
    </source>
</evidence>
<evidence type="ECO:0000256" key="4">
    <source>
        <dbReference type="ARBA" id="ARBA00022801"/>
    </source>
</evidence>
<dbReference type="PROSITE" id="PS51747">
    <property type="entry name" value="CYT_DCMP_DEAMINASES_2"/>
    <property type="match status" value="1"/>
</dbReference>
<evidence type="ECO:0000313" key="8">
    <source>
        <dbReference type="Proteomes" id="UP000593563"/>
    </source>
</evidence>
<dbReference type="AlphaFoldDB" id="A0A6L5B9I4"/>
<proteinExistence type="inferred from homology"/>
<dbReference type="GO" id="GO:0072527">
    <property type="term" value="P:pyrimidine-containing compound metabolic process"/>
    <property type="evidence" value="ECO:0007669"/>
    <property type="project" value="UniProtKB-ARBA"/>
</dbReference>
<organism evidence="7 8">
    <name type="scientific">Apium graveolens</name>
    <name type="common">Celery</name>
    <dbReference type="NCBI Taxonomy" id="4045"/>
    <lineage>
        <taxon>Eukaryota</taxon>
        <taxon>Viridiplantae</taxon>
        <taxon>Streptophyta</taxon>
        <taxon>Embryophyta</taxon>
        <taxon>Tracheophyta</taxon>
        <taxon>Spermatophyta</taxon>
        <taxon>Magnoliopsida</taxon>
        <taxon>eudicotyledons</taxon>
        <taxon>Gunneridae</taxon>
        <taxon>Pentapetalae</taxon>
        <taxon>asterids</taxon>
        <taxon>campanulids</taxon>
        <taxon>Apiales</taxon>
        <taxon>Apiaceae</taxon>
        <taxon>Apioideae</taxon>
        <taxon>apioid superclade</taxon>
        <taxon>Apieae</taxon>
        <taxon>Apium</taxon>
    </lineage>
</organism>
<dbReference type="PROSITE" id="PS00903">
    <property type="entry name" value="CYT_DCMP_DEAMINASES_1"/>
    <property type="match status" value="1"/>
</dbReference>
<keyword evidence="5" id="KW-0862">Zinc</keyword>
<evidence type="ECO:0000256" key="2">
    <source>
        <dbReference type="ARBA" id="ARBA00012783"/>
    </source>
</evidence>
<dbReference type="EC" id="3.5.4.5" evidence="2"/>
<dbReference type="InterPro" id="IPR050202">
    <property type="entry name" value="Cyt/Deoxycyt_deaminase"/>
</dbReference>
<evidence type="ECO:0000259" key="6">
    <source>
        <dbReference type="PROSITE" id="PS51747"/>
    </source>
</evidence>
<evidence type="ECO:0000313" key="7">
    <source>
        <dbReference type="EMBL" id="KAF1002190.1"/>
    </source>
</evidence>
<dbReference type="GO" id="GO:0004126">
    <property type="term" value="F:cytidine deaminase activity"/>
    <property type="evidence" value="ECO:0007669"/>
    <property type="project" value="UniProtKB-EC"/>
</dbReference>
<dbReference type="InterPro" id="IPR016193">
    <property type="entry name" value="Cytidine_deaminase-like"/>
</dbReference>
<feature type="domain" description="CMP/dCMP-type deaminase" evidence="6">
    <location>
        <begin position="8"/>
        <end position="128"/>
    </location>
</feature>
<keyword evidence="3" id="KW-0479">Metal-binding</keyword>
<comment type="similarity">
    <text evidence="1">Belongs to the cytidine and deoxycytidylate deaminase family.</text>
</comment>
<keyword evidence="8" id="KW-1185">Reference proteome</keyword>
<dbReference type="Proteomes" id="UP000593563">
    <property type="component" value="Unassembled WGS sequence"/>
</dbReference>
<reference evidence="7" key="1">
    <citation type="submission" date="2020-01" db="EMBL/GenBank/DDBJ databases">
        <title>The Celery Genome Sequence Reveals Sequential Paleo-tetraploidization, Resistance Gene Elimination, Karyotype Evolution, and Functional Innovation in Apiales.</title>
        <authorList>
            <person name="Song X."/>
        </authorList>
    </citation>
    <scope>NUCLEOTIDE SEQUENCE</scope>
    <source>
        <tissue evidence="7">Leaf</tissue>
    </source>
</reference>
<dbReference type="EMBL" id="WRXP01001591">
    <property type="protein sequence ID" value="KAF1002190.1"/>
    <property type="molecule type" value="Genomic_DNA"/>
</dbReference>
<dbReference type="InterPro" id="IPR016192">
    <property type="entry name" value="APOBEC/CMP_deaminase_Zn-bd"/>
</dbReference>
<dbReference type="PANTHER" id="PTHR11644:SF2">
    <property type="entry name" value="CYTIDINE DEAMINASE"/>
    <property type="match status" value="1"/>
</dbReference>
<name>A0A6L5B9I4_APIGR</name>
<comment type="caution">
    <text evidence="7">The sequence shown here is derived from an EMBL/GenBank/DDBJ whole genome shotgun (WGS) entry which is preliminary data.</text>
</comment>
<dbReference type="PANTHER" id="PTHR11644">
    <property type="entry name" value="CYTIDINE DEAMINASE"/>
    <property type="match status" value="1"/>
</dbReference>
<gene>
    <name evidence="7" type="ORF">AG4045_013098</name>
</gene>
<keyword evidence="4" id="KW-0378">Hydrolase</keyword>
<dbReference type="GO" id="GO:0005829">
    <property type="term" value="C:cytosol"/>
    <property type="evidence" value="ECO:0007669"/>
    <property type="project" value="TreeGrafter"/>
</dbReference>
<dbReference type="GO" id="GO:0055086">
    <property type="term" value="P:nucleobase-containing small molecule metabolic process"/>
    <property type="evidence" value="ECO:0007669"/>
    <property type="project" value="UniProtKB-ARBA"/>
</dbReference>
<dbReference type="GO" id="GO:0042802">
    <property type="term" value="F:identical protein binding"/>
    <property type="evidence" value="ECO:0007669"/>
    <property type="project" value="UniProtKB-ARBA"/>
</dbReference>
<evidence type="ECO:0000256" key="1">
    <source>
        <dbReference type="ARBA" id="ARBA00006576"/>
    </source>
</evidence>
<evidence type="ECO:0000256" key="5">
    <source>
        <dbReference type="ARBA" id="ARBA00022833"/>
    </source>
</evidence>
<accession>A0A6L5B9I4</accession>
<dbReference type="SUPFAM" id="SSF53927">
    <property type="entry name" value="Cytidine deaminase-like"/>
    <property type="match status" value="1"/>
</dbReference>